<dbReference type="Proteomes" id="UP000060699">
    <property type="component" value="Chromosome"/>
</dbReference>
<dbReference type="EMBL" id="CP013729">
    <property type="protein sequence ID" value="ALV06711.1"/>
    <property type="molecule type" value="Genomic_DNA"/>
</dbReference>
<organism evidence="1 2">
    <name type="scientific">Roseateles depolymerans</name>
    <dbReference type="NCBI Taxonomy" id="76731"/>
    <lineage>
        <taxon>Bacteria</taxon>
        <taxon>Pseudomonadati</taxon>
        <taxon>Pseudomonadota</taxon>
        <taxon>Betaproteobacteria</taxon>
        <taxon>Burkholderiales</taxon>
        <taxon>Sphaerotilaceae</taxon>
        <taxon>Roseateles</taxon>
    </lineage>
</organism>
<reference evidence="1 2" key="1">
    <citation type="submission" date="2015-12" db="EMBL/GenBank/DDBJ databases">
        <title>Complete genome of Roseateles depolymerans KCTC 42856.</title>
        <authorList>
            <person name="Kim K.M."/>
        </authorList>
    </citation>
    <scope>NUCLEOTIDE SEQUENCE [LARGE SCALE GENOMIC DNA]</scope>
    <source>
        <strain evidence="1 2">KCTC 42856</strain>
    </source>
</reference>
<name>A0A0U3LP58_9BURK</name>
<evidence type="ECO:0000313" key="1">
    <source>
        <dbReference type="EMBL" id="ALV06711.1"/>
    </source>
</evidence>
<protein>
    <submittedName>
        <fullName evidence="1">Uncharacterized protein</fullName>
    </submittedName>
</protein>
<accession>A0A0U3LP58</accession>
<dbReference type="STRING" id="76731.RD2015_2239"/>
<dbReference type="KEGG" id="rdp:RD2015_2239"/>
<dbReference type="RefSeq" id="WP_058934949.1">
    <property type="nucleotide sequence ID" value="NZ_CP013729.1"/>
</dbReference>
<dbReference type="AlphaFoldDB" id="A0A0U3LP58"/>
<keyword evidence="2" id="KW-1185">Reference proteome</keyword>
<evidence type="ECO:0000313" key="2">
    <source>
        <dbReference type="Proteomes" id="UP000060699"/>
    </source>
</evidence>
<proteinExistence type="predicted"/>
<gene>
    <name evidence="1" type="ORF">RD2015_2239</name>
</gene>
<sequence length="116" mass="12818">MITVEFHPWMQWAITAAGLGLVYSCLCRARWMTKATTLAPMRYATTALAGAGFTLPIVAFLRPDWLPGALLALSLAALGTQAVSAHLWRGGLPLPFTKRGRHAEHFMQSVRSWRKP</sequence>